<dbReference type="PANTHER" id="PTHR15071:SF0">
    <property type="entry name" value="MANNOSE 6-PHOSPHATE RECEPTOR-LIKE PROTEIN 1"/>
    <property type="match status" value="1"/>
</dbReference>
<proteinExistence type="predicted"/>
<dbReference type="Proteomes" id="UP000747542">
    <property type="component" value="Unassembled WGS sequence"/>
</dbReference>
<sequence length="212" mass="23685">MMFKFCRSVLGVVCVYVVWLSGGTSADSPQSCKLLFKNGSEINLMMVAASPQDAPRFKDCKSKNSSDNSLYYYNPCYSYVYPPDGQGIQTNVSLKCTDSLNHTLEVNGQTQGQDRRIVYTMTLSSRCACVDGCGTPILPHGMSLGSFLLLLLLIFIVTYLLIGYIYRRFVIGAQGIELLPHLSFWMAFPLLVQDGFLFLVKCGQNDDTYERI</sequence>
<dbReference type="EMBL" id="JAHLQT010031643">
    <property type="protein sequence ID" value="KAG7160228.1"/>
    <property type="molecule type" value="Genomic_DNA"/>
</dbReference>
<name>A0A8J5JSJ7_HOMAM</name>
<evidence type="ECO:0000256" key="2">
    <source>
        <dbReference type="SAM" id="Phobius"/>
    </source>
</evidence>
<feature type="signal peptide" evidence="3">
    <location>
        <begin position="1"/>
        <end position="26"/>
    </location>
</feature>
<feature type="chain" id="PRO_5035162688" evidence="3">
    <location>
        <begin position="27"/>
        <end position="212"/>
    </location>
</feature>
<evidence type="ECO:0000313" key="5">
    <source>
        <dbReference type="Proteomes" id="UP000747542"/>
    </source>
</evidence>
<dbReference type="GO" id="GO:0005802">
    <property type="term" value="C:trans-Golgi network"/>
    <property type="evidence" value="ECO:0007669"/>
    <property type="project" value="TreeGrafter"/>
</dbReference>
<dbReference type="InterPro" id="IPR028927">
    <property type="entry name" value="Man-6-P_rcpt"/>
</dbReference>
<reference evidence="4" key="1">
    <citation type="journal article" date="2021" name="Sci. Adv.">
        <title>The American lobster genome reveals insights on longevity, neural, and immune adaptations.</title>
        <authorList>
            <person name="Polinski J.M."/>
            <person name="Zimin A.V."/>
            <person name="Clark K.F."/>
            <person name="Kohn A.B."/>
            <person name="Sadowski N."/>
            <person name="Timp W."/>
            <person name="Ptitsyn A."/>
            <person name="Khanna P."/>
            <person name="Romanova D.Y."/>
            <person name="Williams P."/>
            <person name="Greenwood S.J."/>
            <person name="Moroz L.L."/>
            <person name="Walt D.R."/>
            <person name="Bodnar A.G."/>
        </authorList>
    </citation>
    <scope>NUCLEOTIDE SEQUENCE</scope>
    <source>
        <strain evidence="4">GMGI-L3</strain>
    </source>
</reference>
<organism evidence="4 5">
    <name type="scientific">Homarus americanus</name>
    <name type="common">American lobster</name>
    <dbReference type="NCBI Taxonomy" id="6706"/>
    <lineage>
        <taxon>Eukaryota</taxon>
        <taxon>Metazoa</taxon>
        <taxon>Ecdysozoa</taxon>
        <taxon>Arthropoda</taxon>
        <taxon>Crustacea</taxon>
        <taxon>Multicrustacea</taxon>
        <taxon>Malacostraca</taxon>
        <taxon>Eumalacostraca</taxon>
        <taxon>Eucarida</taxon>
        <taxon>Decapoda</taxon>
        <taxon>Pleocyemata</taxon>
        <taxon>Astacidea</taxon>
        <taxon>Nephropoidea</taxon>
        <taxon>Nephropidae</taxon>
        <taxon>Homarus</taxon>
    </lineage>
</organism>
<dbReference type="GO" id="GO:0000139">
    <property type="term" value="C:Golgi membrane"/>
    <property type="evidence" value="ECO:0007669"/>
    <property type="project" value="UniProtKB-SubCell"/>
</dbReference>
<dbReference type="PANTHER" id="PTHR15071">
    <property type="entry name" value="MANNOSE-6-PHOSPHATE RECEPTOR FAMILY MEMBER"/>
    <property type="match status" value="1"/>
</dbReference>
<dbReference type="AlphaFoldDB" id="A0A8J5JSJ7"/>
<keyword evidence="2" id="KW-0472">Membrane</keyword>
<gene>
    <name evidence="4" type="primary">M6pr-L2</name>
    <name evidence="4" type="ORF">Hamer_G012775</name>
</gene>
<keyword evidence="2" id="KW-0812">Transmembrane</keyword>
<keyword evidence="4" id="KW-0675">Receptor</keyword>
<comment type="caution">
    <text evidence="4">The sequence shown here is derived from an EMBL/GenBank/DDBJ whole genome shotgun (WGS) entry which is preliminary data.</text>
</comment>
<evidence type="ECO:0000256" key="1">
    <source>
        <dbReference type="ARBA" id="ARBA00023180"/>
    </source>
</evidence>
<keyword evidence="2" id="KW-1133">Transmembrane helix</keyword>
<dbReference type="Pfam" id="PF02157">
    <property type="entry name" value="Man-6-P_recep"/>
    <property type="match status" value="1"/>
</dbReference>
<keyword evidence="1" id="KW-0325">Glycoprotein</keyword>
<evidence type="ECO:0000256" key="3">
    <source>
        <dbReference type="SAM" id="SignalP"/>
    </source>
</evidence>
<accession>A0A8J5JSJ7</accession>
<keyword evidence="3" id="KW-0732">Signal</keyword>
<protein>
    <submittedName>
        <fullName evidence="4">Cation-dependent mannose-6-phosphate receptor-like 2</fullName>
    </submittedName>
</protein>
<evidence type="ECO:0000313" key="4">
    <source>
        <dbReference type="EMBL" id="KAG7160228.1"/>
    </source>
</evidence>
<keyword evidence="5" id="KW-1185">Reference proteome</keyword>
<feature type="transmembrane region" description="Helical" evidence="2">
    <location>
        <begin position="144"/>
        <end position="166"/>
    </location>
</feature>
<feature type="transmembrane region" description="Helical" evidence="2">
    <location>
        <begin position="178"/>
        <end position="200"/>
    </location>
</feature>